<dbReference type="AlphaFoldDB" id="A0A644Z5V5"/>
<dbReference type="Pfam" id="PF00535">
    <property type="entry name" value="Glycos_transf_2"/>
    <property type="match status" value="1"/>
</dbReference>
<evidence type="ECO:0000259" key="3">
    <source>
        <dbReference type="Pfam" id="PF00535"/>
    </source>
</evidence>
<comment type="caution">
    <text evidence="4">The sequence shown here is derived from an EMBL/GenBank/DDBJ whole genome shotgun (WGS) entry which is preliminary data.</text>
</comment>
<dbReference type="GO" id="GO:0016757">
    <property type="term" value="F:glycosyltransferase activity"/>
    <property type="evidence" value="ECO:0007669"/>
    <property type="project" value="UniProtKB-KW"/>
</dbReference>
<evidence type="ECO:0000313" key="4">
    <source>
        <dbReference type="EMBL" id="MPM35391.1"/>
    </source>
</evidence>
<evidence type="ECO:0000256" key="1">
    <source>
        <dbReference type="ARBA" id="ARBA00022676"/>
    </source>
</evidence>
<name>A0A644Z5V5_9ZZZZ</name>
<keyword evidence="1" id="KW-0328">Glycosyltransferase</keyword>
<dbReference type="InterPro" id="IPR001173">
    <property type="entry name" value="Glyco_trans_2-like"/>
</dbReference>
<organism evidence="4">
    <name type="scientific">bioreactor metagenome</name>
    <dbReference type="NCBI Taxonomy" id="1076179"/>
    <lineage>
        <taxon>unclassified sequences</taxon>
        <taxon>metagenomes</taxon>
        <taxon>ecological metagenomes</taxon>
    </lineage>
</organism>
<sequence length="214" mass="24671">MDSILTQTLENIEVILVDDGSTDASGKICDQYQKKFPSVFVIHQKNSGAAAARLAGVQETKGHYVGFVDSDDMISPFMYETLYSAAVQYQLDSAKIETGNLLSDKWPEYIASPKDFTVYEGDELRKKYIRTYLLDAAETISMCDKIVRREWLLSGNGEEEVRNTLEDFYINMNMALNYRRCGELKEIFYFVRYRKGSLSRRYNEDDFQVLLKGF</sequence>
<evidence type="ECO:0000256" key="2">
    <source>
        <dbReference type="ARBA" id="ARBA00022679"/>
    </source>
</evidence>
<reference evidence="4" key="1">
    <citation type="submission" date="2019-08" db="EMBL/GenBank/DDBJ databases">
        <authorList>
            <person name="Kucharzyk K."/>
            <person name="Murdoch R.W."/>
            <person name="Higgins S."/>
            <person name="Loffler F."/>
        </authorList>
    </citation>
    <scope>NUCLEOTIDE SEQUENCE</scope>
</reference>
<proteinExistence type="predicted"/>
<dbReference type="Gene3D" id="3.90.550.10">
    <property type="entry name" value="Spore Coat Polysaccharide Biosynthesis Protein SpsA, Chain A"/>
    <property type="match status" value="1"/>
</dbReference>
<accession>A0A644Z5V5</accession>
<feature type="domain" description="Glycosyltransferase 2-like" evidence="3">
    <location>
        <begin position="2"/>
        <end position="93"/>
    </location>
</feature>
<dbReference type="CDD" id="cd00761">
    <property type="entry name" value="Glyco_tranf_GTA_type"/>
    <property type="match status" value="1"/>
</dbReference>
<protein>
    <recommendedName>
        <fullName evidence="3">Glycosyltransferase 2-like domain-containing protein</fullName>
    </recommendedName>
</protein>
<dbReference type="EMBL" id="VSSQ01007271">
    <property type="protein sequence ID" value="MPM35391.1"/>
    <property type="molecule type" value="Genomic_DNA"/>
</dbReference>
<gene>
    <name evidence="4" type="ORF">SDC9_81982</name>
</gene>
<dbReference type="SUPFAM" id="SSF53448">
    <property type="entry name" value="Nucleotide-diphospho-sugar transferases"/>
    <property type="match status" value="1"/>
</dbReference>
<keyword evidence="2" id="KW-0808">Transferase</keyword>
<dbReference type="InterPro" id="IPR029044">
    <property type="entry name" value="Nucleotide-diphossugar_trans"/>
</dbReference>
<dbReference type="PANTHER" id="PTHR22916:SF51">
    <property type="entry name" value="GLYCOSYLTRANSFERASE EPSH-RELATED"/>
    <property type="match status" value="1"/>
</dbReference>
<dbReference type="PANTHER" id="PTHR22916">
    <property type="entry name" value="GLYCOSYLTRANSFERASE"/>
    <property type="match status" value="1"/>
</dbReference>